<keyword evidence="7 8" id="KW-0449">Lipoprotein</keyword>
<dbReference type="AlphaFoldDB" id="A0A423J413"/>
<evidence type="ECO:0000256" key="5">
    <source>
        <dbReference type="ARBA" id="ARBA00023139"/>
    </source>
</evidence>
<keyword evidence="8" id="KW-0732">Signal</keyword>
<keyword evidence="4 8" id="KW-0472">Membrane</keyword>
<proteinExistence type="inferred from homology"/>
<feature type="signal peptide" evidence="8">
    <location>
        <begin position="1"/>
        <end position="23"/>
    </location>
</feature>
<dbReference type="PANTHER" id="PTHR30203">
    <property type="entry name" value="OUTER MEMBRANE CATION EFFLUX PROTEIN"/>
    <property type="match status" value="1"/>
</dbReference>
<evidence type="ECO:0000256" key="4">
    <source>
        <dbReference type="ARBA" id="ARBA00023136"/>
    </source>
</evidence>
<dbReference type="RefSeq" id="WP_123497941.1">
    <property type="nucleotide sequence ID" value="NZ_JBNDKA010000001.1"/>
</dbReference>
<keyword evidence="6" id="KW-0998">Cell outer membrane</keyword>
<evidence type="ECO:0000256" key="1">
    <source>
        <dbReference type="ARBA" id="ARBA00007613"/>
    </source>
</evidence>
<dbReference type="Pfam" id="PF02321">
    <property type="entry name" value="OEP"/>
    <property type="match status" value="2"/>
</dbReference>
<keyword evidence="3 8" id="KW-0812">Transmembrane</keyword>
<dbReference type="InterPro" id="IPR003423">
    <property type="entry name" value="OMP_efflux"/>
</dbReference>
<dbReference type="Proteomes" id="UP000283260">
    <property type="component" value="Unassembled WGS sequence"/>
</dbReference>
<reference evidence="9 10" key="1">
    <citation type="submission" date="2016-10" db="EMBL/GenBank/DDBJ databases">
        <title>Comparative genome analysis of multiple Pseudomonas spp. focuses on biocontrol and plant growth promoting traits.</title>
        <authorList>
            <person name="Tao X.-Y."/>
            <person name="Taylor C.G."/>
        </authorList>
    </citation>
    <scope>NUCLEOTIDE SEQUENCE [LARGE SCALE GENOMIC DNA]</scope>
    <source>
        <strain evidence="9 10">94G2</strain>
    </source>
</reference>
<keyword evidence="2 8" id="KW-1134">Transmembrane beta strand</keyword>
<evidence type="ECO:0000256" key="2">
    <source>
        <dbReference type="ARBA" id="ARBA00022452"/>
    </source>
</evidence>
<dbReference type="EMBL" id="MOBL01000015">
    <property type="protein sequence ID" value="RON32412.1"/>
    <property type="molecule type" value="Genomic_DNA"/>
</dbReference>
<name>A0A423J413_9PSED</name>
<comment type="caution">
    <text evidence="9">The sequence shown here is derived from an EMBL/GenBank/DDBJ whole genome shotgun (WGS) entry which is preliminary data.</text>
</comment>
<dbReference type="PROSITE" id="PS51257">
    <property type="entry name" value="PROKAR_LIPOPROTEIN"/>
    <property type="match status" value="1"/>
</dbReference>
<evidence type="ECO:0000313" key="10">
    <source>
        <dbReference type="Proteomes" id="UP000283260"/>
    </source>
</evidence>
<dbReference type="InterPro" id="IPR010131">
    <property type="entry name" value="MdtP/NodT-like"/>
</dbReference>
<keyword evidence="5 8" id="KW-0564">Palmitate</keyword>
<accession>A0A423J413</accession>
<evidence type="ECO:0000256" key="7">
    <source>
        <dbReference type="ARBA" id="ARBA00023288"/>
    </source>
</evidence>
<feature type="chain" id="PRO_5018807563" evidence="8">
    <location>
        <begin position="24"/>
        <end position="464"/>
    </location>
</feature>
<dbReference type="GO" id="GO:0009279">
    <property type="term" value="C:cell outer membrane"/>
    <property type="evidence" value="ECO:0007669"/>
    <property type="project" value="UniProtKB-SubCell"/>
</dbReference>
<sequence>MKVPLTLLAASLLLAACSNPAPRPDSGLQLPAAWQSPNTAAAAHSNRQWWMQFGSPQLNRLIEQACVGSHDLAAAVARVQQAQASATIAGAPLLPELKAGLNANRQRLLHGKGYSQLDVSPDNRSLNYYDAELSASYEIDFWGGKRATRDSALLGLQASEFDRATVELTLQSGVANSYTQALSLREQQRIAELNLANAQSVLRLVQTRYDAGSATALELAQQKSLVAEQQRKLPLVQQQAREARITLAALLGQPVQALTLTEQPFDQLHWPQIASGVPSELLSRRPDIASAEAKLAAARADVTVARAAMLPKLTLTASLGTGADLASDLLRTTFYNLSSGLVAPVFNNGRLSAERDKATARQQELLETYRGAIINGFADVEKALNSIRGLDEQRQWQGEELSQAQTAFDIAQSRYQAGAEDLLTVLQTQRTLYAAQDLNVQLRLSRLQASIALYKALGGGWQAL</sequence>
<dbReference type="NCBIfam" id="TIGR01845">
    <property type="entry name" value="outer_NodT"/>
    <property type="match status" value="1"/>
</dbReference>
<evidence type="ECO:0000256" key="3">
    <source>
        <dbReference type="ARBA" id="ARBA00022692"/>
    </source>
</evidence>
<dbReference type="PANTHER" id="PTHR30203:SF33">
    <property type="entry name" value="BLR4455 PROTEIN"/>
    <property type="match status" value="1"/>
</dbReference>
<organism evidence="9 10">
    <name type="scientific">Pseudomonas frederiksbergensis</name>
    <dbReference type="NCBI Taxonomy" id="104087"/>
    <lineage>
        <taxon>Bacteria</taxon>
        <taxon>Pseudomonadati</taxon>
        <taxon>Pseudomonadota</taxon>
        <taxon>Gammaproteobacteria</taxon>
        <taxon>Pseudomonadales</taxon>
        <taxon>Pseudomonadaceae</taxon>
        <taxon>Pseudomonas</taxon>
    </lineage>
</organism>
<evidence type="ECO:0000256" key="8">
    <source>
        <dbReference type="RuleBase" id="RU362097"/>
    </source>
</evidence>
<dbReference type="Gene3D" id="2.20.200.10">
    <property type="entry name" value="Outer membrane efflux proteins (OEP)"/>
    <property type="match status" value="1"/>
</dbReference>
<evidence type="ECO:0000313" key="9">
    <source>
        <dbReference type="EMBL" id="RON32412.1"/>
    </source>
</evidence>
<dbReference type="Gene3D" id="1.20.1600.10">
    <property type="entry name" value="Outer membrane efflux proteins (OEP)"/>
    <property type="match status" value="1"/>
</dbReference>
<dbReference type="GO" id="GO:0015562">
    <property type="term" value="F:efflux transmembrane transporter activity"/>
    <property type="evidence" value="ECO:0007669"/>
    <property type="project" value="InterPro"/>
</dbReference>
<protein>
    <submittedName>
        <fullName evidence="9">RND transporter</fullName>
    </submittedName>
</protein>
<dbReference type="SUPFAM" id="SSF56954">
    <property type="entry name" value="Outer membrane efflux proteins (OEP)"/>
    <property type="match status" value="1"/>
</dbReference>
<comment type="similarity">
    <text evidence="1 8">Belongs to the outer membrane factor (OMF) (TC 1.B.17) family.</text>
</comment>
<evidence type="ECO:0000256" key="6">
    <source>
        <dbReference type="ARBA" id="ARBA00023237"/>
    </source>
</evidence>
<comment type="subcellular location">
    <subcellularLocation>
        <location evidence="8">Cell outer membrane</location>
        <topology evidence="8">Lipid-anchor</topology>
    </subcellularLocation>
</comment>
<gene>
    <name evidence="9" type="ORF">BK661_15150</name>
</gene>